<dbReference type="EMBL" id="LT629749">
    <property type="protein sequence ID" value="SDS58485.1"/>
    <property type="molecule type" value="Genomic_DNA"/>
</dbReference>
<protein>
    <submittedName>
        <fullName evidence="1">Uncharacterized protein</fullName>
    </submittedName>
</protein>
<organism evidence="1 2">
    <name type="scientific">Friedmanniella luteola</name>
    <dbReference type="NCBI Taxonomy" id="546871"/>
    <lineage>
        <taxon>Bacteria</taxon>
        <taxon>Bacillati</taxon>
        <taxon>Actinomycetota</taxon>
        <taxon>Actinomycetes</taxon>
        <taxon>Propionibacteriales</taxon>
        <taxon>Nocardioidaceae</taxon>
        <taxon>Friedmanniella</taxon>
    </lineage>
</organism>
<dbReference type="RefSeq" id="WP_157720405.1">
    <property type="nucleotide sequence ID" value="NZ_LT629749.1"/>
</dbReference>
<dbReference type="AlphaFoldDB" id="A0A1H1TDU0"/>
<reference evidence="1 2" key="1">
    <citation type="submission" date="2016-10" db="EMBL/GenBank/DDBJ databases">
        <authorList>
            <person name="de Groot N.N."/>
        </authorList>
    </citation>
    <scope>NUCLEOTIDE SEQUENCE [LARGE SCALE GENOMIC DNA]</scope>
    <source>
        <strain evidence="1 2">DSM 21741</strain>
    </source>
</reference>
<evidence type="ECO:0000313" key="2">
    <source>
        <dbReference type="Proteomes" id="UP000199092"/>
    </source>
</evidence>
<dbReference type="Proteomes" id="UP000199092">
    <property type="component" value="Chromosome I"/>
</dbReference>
<accession>A0A1H1TDU0</accession>
<name>A0A1H1TDU0_9ACTN</name>
<proteinExistence type="predicted"/>
<keyword evidence="2" id="KW-1185">Reference proteome</keyword>
<sequence length="151" mass="16893">MVRRSWPWRSADDRVQLVDRETRPAPAPGALLLRIAAEAVLLQDEAEAVLAAVAHHDHLGVVAPRAGPLVSRFFGLREELPGRCDDPRLERLRTVLDTIFYHHAMQLATALEFLTFDGRSEQLHRQISEFTGLGAPAVLLEDVYRELRGPG</sequence>
<dbReference type="OrthoDB" id="10003567at2"/>
<evidence type="ECO:0000313" key="1">
    <source>
        <dbReference type="EMBL" id="SDS58485.1"/>
    </source>
</evidence>
<gene>
    <name evidence="1" type="ORF">SAMN04488543_2004</name>
</gene>